<accession>A0A843XTH9</accession>
<dbReference type="AlphaFoldDB" id="A0A843XTH9"/>
<dbReference type="EMBL" id="NMUH01012751">
    <property type="protein sequence ID" value="MQM22361.1"/>
    <property type="molecule type" value="Genomic_DNA"/>
</dbReference>
<evidence type="ECO:0000313" key="2">
    <source>
        <dbReference type="Proteomes" id="UP000652761"/>
    </source>
</evidence>
<evidence type="ECO:0000313" key="1">
    <source>
        <dbReference type="EMBL" id="MQM22361.1"/>
    </source>
</evidence>
<proteinExistence type="predicted"/>
<reference evidence="1" key="1">
    <citation type="submission" date="2017-07" db="EMBL/GenBank/DDBJ databases">
        <title>Taro Niue Genome Assembly and Annotation.</title>
        <authorList>
            <person name="Atibalentja N."/>
            <person name="Keating K."/>
            <person name="Fields C.J."/>
        </authorList>
    </citation>
    <scope>NUCLEOTIDE SEQUENCE</scope>
    <source>
        <strain evidence="1">Niue_2</strain>
        <tissue evidence="1">Leaf</tissue>
    </source>
</reference>
<name>A0A843XTH9_COLES</name>
<sequence>MACSFWRWSQIWKSPFCHQKAFMGVIWARLPLRYKDHRYL</sequence>
<organism evidence="1 2">
    <name type="scientific">Colocasia esculenta</name>
    <name type="common">Wild taro</name>
    <name type="synonym">Arum esculentum</name>
    <dbReference type="NCBI Taxonomy" id="4460"/>
    <lineage>
        <taxon>Eukaryota</taxon>
        <taxon>Viridiplantae</taxon>
        <taxon>Streptophyta</taxon>
        <taxon>Embryophyta</taxon>
        <taxon>Tracheophyta</taxon>
        <taxon>Spermatophyta</taxon>
        <taxon>Magnoliopsida</taxon>
        <taxon>Liliopsida</taxon>
        <taxon>Araceae</taxon>
        <taxon>Aroideae</taxon>
        <taxon>Colocasieae</taxon>
        <taxon>Colocasia</taxon>
    </lineage>
</organism>
<gene>
    <name evidence="1" type="ORF">Taro_055411</name>
</gene>
<comment type="caution">
    <text evidence="1">The sequence shown here is derived from an EMBL/GenBank/DDBJ whole genome shotgun (WGS) entry which is preliminary data.</text>
</comment>
<protein>
    <submittedName>
        <fullName evidence="1">Uncharacterized protein</fullName>
    </submittedName>
</protein>
<keyword evidence="2" id="KW-1185">Reference proteome</keyword>
<dbReference type="Proteomes" id="UP000652761">
    <property type="component" value="Unassembled WGS sequence"/>
</dbReference>